<sequence>MITETEQAYIARIREYFGNELVSVDTHPGDWSDSVLRTMLINAPAIYVAWLGAGEGRTRGRLVSHWVFYVIGDMLNGREASRPGLYQIVARLIAVLNGFRTEKTSPLYFEKAVNGYTETQADSGAVMYALYFSCEEMIAPLTDISSLDDFLRHYETFTEPEGTPAFEAHISLPGATAAGEKAGPSEE</sequence>
<dbReference type="EMBL" id="MRVZ01000042">
    <property type="protein sequence ID" value="PAU22850.1"/>
    <property type="molecule type" value="Genomic_DNA"/>
</dbReference>
<dbReference type="InterPro" id="IPR014972">
    <property type="entry name" value="Phage_Mu_Gp37"/>
</dbReference>
<evidence type="ECO:0008006" key="3">
    <source>
        <dbReference type="Google" id="ProtNLM"/>
    </source>
</evidence>
<proteinExistence type="predicted"/>
<dbReference type="AlphaFoldDB" id="A0A2A2CB48"/>
<reference evidence="1 2" key="1">
    <citation type="submission" date="2016-12" db="EMBL/GenBank/DDBJ databases">
        <title>Real-Time Genomic Investigation Underlying the Public Health Response to a Shiga Toxin-Producing Escherichia Coli O26:H11 Outbreak in a Nursery.</title>
        <authorList>
            <person name="Ferdous M."/>
            <person name="Moran-Gilad J."/>
            <person name="Rossen J.W."/>
            <person name="Gdalevich M."/>
        </authorList>
    </citation>
    <scope>NUCLEOTIDE SEQUENCE [LARGE SCALE GENOMIC DNA]</scope>
    <source>
        <strain evidence="1 2">STEC 514-2</strain>
    </source>
</reference>
<accession>A0A2A2CB48</accession>
<comment type="caution">
    <text evidence="1">The sequence shown here is derived from an EMBL/GenBank/DDBJ whole genome shotgun (WGS) entry which is preliminary data.</text>
</comment>
<evidence type="ECO:0000313" key="2">
    <source>
        <dbReference type="Proteomes" id="UP000218543"/>
    </source>
</evidence>
<dbReference type="Pfam" id="PF08873">
    <property type="entry name" value="Phage_Mu_Gp37"/>
    <property type="match status" value="1"/>
</dbReference>
<dbReference type="Proteomes" id="UP000218543">
    <property type="component" value="Unassembled WGS sequence"/>
</dbReference>
<protein>
    <recommendedName>
        <fullName evidence="3">DUF1834 family protein</fullName>
    </recommendedName>
</protein>
<name>A0A2A2CB48_ECOLX</name>
<dbReference type="RefSeq" id="WP_000627429.1">
    <property type="nucleotide sequence ID" value="NZ_BFKT01000279.1"/>
</dbReference>
<gene>
    <name evidence="1" type="ORF">BTQ06_13890</name>
</gene>
<evidence type="ECO:0000313" key="1">
    <source>
        <dbReference type="EMBL" id="PAU22850.1"/>
    </source>
</evidence>
<organism evidence="1 2">
    <name type="scientific">Escherichia coli</name>
    <dbReference type="NCBI Taxonomy" id="562"/>
    <lineage>
        <taxon>Bacteria</taxon>
        <taxon>Pseudomonadati</taxon>
        <taxon>Pseudomonadota</taxon>
        <taxon>Gammaproteobacteria</taxon>
        <taxon>Enterobacterales</taxon>
        <taxon>Enterobacteriaceae</taxon>
        <taxon>Escherichia</taxon>
    </lineage>
</organism>